<sequence precursor="true">MTMLKSVLTCWLAVMLISANEVQGANPEKTDKKATSPRLYDAGVPETGFLTLKTENYTVPLDAASGWTIEKMSYRGHQFGLNNGHYGTVLRPKGAQWWGTGHKEGGREVVHQVKLIVDGQDVPITKTGETITGKRIEFIKDSTIWKFKVRAEIVLTNKELFERTEMEALEDCDLDLLYYFMHCFPPSTTRWIAQLPDGSIEQGPLAHSQKMAVTKDTTWVAQYDEKDQLGLLCYTPRVIAGNKSASHIWDLDRYHKYYLRHNNGQSFKKGEKLDFTVVVKAVPNEKGDWKETKKAASQLMKQFPVVK</sequence>
<feature type="chain" id="PRO_5021846714" evidence="1">
    <location>
        <begin position="25"/>
        <end position="307"/>
    </location>
</feature>
<protein>
    <submittedName>
        <fullName evidence="2">Uncharacterized protein</fullName>
    </submittedName>
</protein>
<gene>
    <name evidence="2" type="ORF">Enr17x_34340</name>
</gene>
<dbReference type="Proteomes" id="UP000318313">
    <property type="component" value="Chromosome"/>
</dbReference>
<feature type="signal peptide" evidence="1">
    <location>
        <begin position="1"/>
        <end position="24"/>
    </location>
</feature>
<dbReference type="OrthoDB" id="289606at2"/>
<dbReference type="KEGG" id="gfm:Enr17x_34340"/>
<keyword evidence="1" id="KW-0732">Signal</keyword>
<dbReference type="EMBL" id="CP037452">
    <property type="protein sequence ID" value="QDV51378.1"/>
    <property type="molecule type" value="Genomic_DNA"/>
</dbReference>
<accession>A0A518IE80</accession>
<name>A0A518IE80_9PLAN</name>
<evidence type="ECO:0000256" key="1">
    <source>
        <dbReference type="SAM" id="SignalP"/>
    </source>
</evidence>
<organism evidence="2 3">
    <name type="scientific">Gimesia fumaroli</name>
    <dbReference type="NCBI Taxonomy" id="2527976"/>
    <lineage>
        <taxon>Bacteria</taxon>
        <taxon>Pseudomonadati</taxon>
        <taxon>Planctomycetota</taxon>
        <taxon>Planctomycetia</taxon>
        <taxon>Planctomycetales</taxon>
        <taxon>Planctomycetaceae</taxon>
        <taxon>Gimesia</taxon>
    </lineage>
</organism>
<dbReference type="AlphaFoldDB" id="A0A518IE80"/>
<reference evidence="2 3" key="1">
    <citation type="submission" date="2019-03" db="EMBL/GenBank/DDBJ databases">
        <title>Deep-cultivation of Planctomycetes and their phenomic and genomic characterization uncovers novel biology.</title>
        <authorList>
            <person name="Wiegand S."/>
            <person name="Jogler M."/>
            <person name="Boedeker C."/>
            <person name="Pinto D."/>
            <person name="Vollmers J."/>
            <person name="Rivas-Marin E."/>
            <person name="Kohn T."/>
            <person name="Peeters S.H."/>
            <person name="Heuer A."/>
            <person name="Rast P."/>
            <person name="Oberbeckmann S."/>
            <person name="Bunk B."/>
            <person name="Jeske O."/>
            <person name="Meyerdierks A."/>
            <person name="Storesund J.E."/>
            <person name="Kallscheuer N."/>
            <person name="Luecker S."/>
            <person name="Lage O.M."/>
            <person name="Pohl T."/>
            <person name="Merkel B.J."/>
            <person name="Hornburger P."/>
            <person name="Mueller R.-W."/>
            <person name="Bruemmer F."/>
            <person name="Labrenz M."/>
            <person name="Spormann A.M."/>
            <person name="Op den Camp H."/>
            <person name="Overmann J."/>
            <person name="Amann R."/>
            <person name="Jetten M.S.M."/>
            <person name="Mascher T."/>
            <person name="Medema M.H."/>
            <person name="Devos D.P."/>
            <person name="Kaster A.-K."/>
            <person name="Ovreas L."/>
            <person name="Rohde M."/>
            <person name="Galperin M.Y."/>
            <person name="Jogler C."/>
        </authorList>
    </citation>
    <scope>NUCLEOTIDE SEQUENCE [LARGE SCALE GENOMIC DNA]</scope>
    <source>
        <strain evidence="2 3">Enr17</strain>
    </source>
</reference>
<proteinExistence type="predicted"/>
<dbReference type="RefSeq" id="WP_145310549.1">
    <property type="nucleotide sequence ID" value="NZ_CP037452.1"/>
</dbReference>
<evidence type="ECO:0000313" key="2">
    <source>
        <dbReference type="EMBL" id="QDV51378.1"/>
    </source>
</evidence>
<evidence type="ECO:0000313" key="3">
    <source>
        <dbReference type="Proteomes" id="UP000318313"/>
    </source>
</evidence>
<keyword evidence="3" id="KW-1185">Reference proteome</keyword>